<feature type="transmembrane region" description="Helical" evidence="10">
    <location>
        <begin position="179"/>
        <end position="200"/>
    </location>
</feature>
<gene>
    <name evidence="11" type="ORF">CKAN_00616500</name>
</gene>
<sequence>MGASPSSLDPPYHLQQEEAEEANSINGGIEGSNEKKRNNKLKLIPLIFLIFFEVSGGPFGEEPAVAAAGPLLAILGFIIFPFIWSIPEALVTAELATTFPGNGGFVIWANKAFGPFWGSMMGSWKFLSGAINNGAYPALLVDYVKRVIPAVSGGLPRIFTILFFNIILSFLNYTGLTIVGYTAVSLGIFALFPFLLMAGFSIPKIHPNRWIELGDRHRDWRLYFNTLFWNLNFWDNASTLAGEVDRPQQTFPKALFSAGILTCLGYLIPLLAGIGALDVGQEQWTDGFLADAAGMIAGNWLKYWVELASVLSVVGLFEAQLSSSAYQLQGMATLGFLPKVTGVRSSRFDTPWLGILVTSIITLGVSYVGYENIINSANFLYALGMLLEFASFAWLRRKYPGLKRPFKVGGGFVVVALICLVPTGFLLFVMAIAGKIVFAISAGLTVLGVMGYFLMEYCKRRGCMEFSKEEEEEEAAAVVGAGEGEGIRGERV</sequence>
<dbReference type="PIRSF" id="PIRSF006060">
    <property type="entry name" value="AA_transporter"/>
    <property type="match status" value="1"/>
</dbReference>
<feature type="transmembrane region" description="Helical" evidence="10">
    <location>
        <begin position="155"/>
        <end position="173"/>
    </location>
</feature>
<keyword evidence="7 10" id="KW-0472">Membrane</keyword>
<dbReference type="Proteomes" id="UP000283530">
    <property type="component" value="Unassembled WGS sequence"/>
</dbReference>
<evidence type="ECO:0000256" key="2">
    <source>
        <dbReference type="ARBA" id="ARBA00022448"/>
    </source>
</evidence>
<accession>A0A443NGN6</accession>
<feature type="transmembrane region" description="Helical" evidence="10">
    <location>
        <begin position="254"/>
        <end position="277"/>
    </location>
</feature>
<dbReference type="PANTHER" id="PTHR45826">
    <property type="entry name" value="POLYAMINE TRANSPORTER PUT1"/>
    <property type="match status" value="1"/>
</dbReference>
<dbReference type="Pfam" id="PF13520">
    <property type="entry name" value="AA_permease_2"/>
    <property type="match status" value="1"/>
</dbReference>
<feature type="region of interest" description="Disordered" evidence="9">
    <location>
        <begin position="1"/>
        <end position="31"/>
    </location>
</feature>
<dbReference type="PANTHER" id="PTHR45826:SF8">
    <property type="entry name" value="CATIONIC AMINO ACID TRANSPORTER"/>
    <property type="match status" value="1"/>
</dbReference>
<evidence type="ECO:0000256" key="4">
    <source>
        <dbReference type="ARBA" id="ARBA00022692"/>
    </source>
</evidence>
<feature type="transmembrane region" description="Helical" evidence="10">
    <location>
        <begin position="376"/>
        <end position="396"/>
    </location>
</feature>
<evidence type="ECO:0000313" key="11">
    <source>
        <dbReference type="EMBL" id="RWR77668.1"/>
    </source>
</evidence>
<keyword evidence="4 10" id="KW-0812">Transmembrane</keyword>
<dbReference type="FunFam" id="1.20.1740.10:FF:000041">
    <property type="entry name" value="Amino acid permease, putative"/>
    <property type="match status" value="1"/>
</dbReference>
<keyword evidence="12" id="KW-1185">Reference proteome</keyword>
<keyword evidence="5" id="KW-0769">Symport</keyword>
<feature type="transmembrane region" description="Helical" evidence="10">
    <location>
        <begin position="43"/>
        <end position="59"/>
    </location>
</feature>
<dbReference type="GO" id="GO:0005886">
    <property type="term" value="C:plasma membrane"/>
    <property type="evidence" value="ECO:0007669"/>
    <property type="project" value="UniProtKB-SubCell"/>
</dbReference>
<evidence type="ECO:0000256" key="7">
    <source>
        <dbReference type="ARBA" id="ARBA00023136"/>
    </source>
</evidence>
<dbReference type="AlphaFoldDB" id="A0A443NGN6"/>
<organism evidence="11 12">
    <name type="scientific">Cinnamomum micranthum f. kanehirae</name>
    <dbReference type="NCBI Taxonomy" id="337451"/>
    <lineage>
        <taxon>Eukaryota</taxon>
        <taxon>Viridiplantae</taxon>
        <taxon>Streptophyta</taxon>
        <taxon>Embryophyta</taxon>
        <taxon>Tracheophyta</taxon>
        <taxon>Spermatophyta</taxon>
        <taxon>Magnoliopsida</taxon>
        <taxon>Magnoliidae</taxon>
        <taxon>Laurales</taxon>
        <taxon>Lauraceae</taxon>
        <taxon>Cinnamomum</taxon>
    </lineage>
</organism>
<keyword evidence="3" id="KW-1003">Cell membrane</keyword>
<feature type="transmembrane region" description="Helical" evidence="10">
    <location>
        <begin position="436"/>
        <end position="455"/>
    </location>
</feature>
<feature type="transmembrane region" description="Helical" evidence="10">
    <location>
        <begin position="352"/>
        <end position="370"/>
    </location>
</feature>
<evidence type="ECO:0000256" key="9">
    <source>
        <dbReference type="SAM" id="MobiDB-lite"/>
    </source>
</evidence>
<name>A0A443NGN6_9MAGN</name>
<evidence type="ECO:0000256" key="8">
    <source>
        <dbReference type="ARBA" id="ARBA00024041"/>
    </source>
</evidence>
<dbReference type="OrthoDB" id="5982228at2759"/>
<keyword evidence="6 10" id="KW-1133">Transmembrane helix</keyword>
<evidence type="ECO:0000256" key="3">
    <source>
        <dbReference type="ARBA" id="ARBA00022475"/>
    </source>
</evidence>
<evidence type="ECO:0000313" key="12">
    <source>
        <dbReference type="Proteomes" id="UP000283530"/>
    </source>
</evidence>
<evidence type="ECO:0000256" key="5">
    <source>
        <dbReference type="ARBA" id="ARBA00022847"/>
    </source>
</evidence>
<proteinExistence type="inferred from homology"/>
<evidence type="ECO:0000256" key="1">
    <source>
        <dbReference type="ARBA" id="ARBA00004651"/>
    </source>
</evidence>
<comment type="similarity">
    <text evidence="8">Belongs to the amino acid-polyamine-organocation (APC) superfamily. Polyamine:cation symporter (PHS) (TC 2.A.3.12) family.</text>
</comment>
<dbReference type="GO" id="GO:0015203">
    <property type="term" value="F:polyamine transmembrane transporter activity"/>
    <property type="evidence" value="ECO:0007669"/>
    <property type="project" value="UniProtKB-ARBA"/>
</dbReference>
<evidence type="ECO:0000256" key="10">
    <source>
        <dbReference type="SAM" id="Phobius"/>
    </source>
</evidence>
<dbReference type="STRING" id="337451.A0A443NGN6"/>
<evidence type="ECO:0000256" key="6">
    <source>
        <dbReference type="ARBA" id="ARBA00022989"/>
    </source>
</evidence>
<dbReference type="Gene3D" id="1.20.1740.10">
    <property type="entry name" value="Amino acid/polyamine transporter I"/>
    <property type="match status" value="1"/>
</dbReference>
<feature type="transmembrane region" description="Helical" evidence="10">
    <location>
        <begin position="408"/>
        <end position="430"/>
    </location>
</feature>
<dbReference type="GO" id="GO:0015293">
    <property type="term" value="F:symporter activity"/>
    <property type="evidence" value="ECO:0007669"/>
    <property type="project" value="UniProtKB-KW"/>
</dbReference>
<keyword evidence="2" id="KW-0813">Transport</keyword>
<protein>
    <submittedName>
        <fullName evidence="11">Putative polyamine transporter</fullName>
    </submittedName>
</protein>
<comment type="subcellular location">
    <subcellularLocation>
        <location evidence="1">Cell membrane</location>
        <topology evidence="1">Multi-pass membrane protein</topology>
    </subcellularLocation>
</comment>
<dbReference type="InterPro" id="IPR002293">
    <property type="entry name" value="AA/rel_permease1"/>
</dbReference>
<dbReference type="InterPro" id="IPR044566">
    <property type="entry name" value="RMV1-like"/>
</dbReference>
<feature type="transmembrane region" description="Helical" evidence="10">
    <location>
        <begin position="65"/>
        <end position="84"/>
    </location>
</feature>
<comment type="caution">
    <text evidence="11">The sequence shown here is derived from an EMBL/GenBank/DDBJ whole genome shotgun (WGS) entry which is preliminary data.</text>
</comment>
<reference evidence="11 12" key="1">
    <citation type="journal article" date="2019" name="Nat. Plants">
        <title>Stout camphor tree genome fills gaps in understanding of flowering plant genome evolution.</title>
        <authorList>
            <person name="Chaw S.M."/>
            <person name="Liu Y.C."/>
            <person name="Wu Y.W."/>
            <person name="Wang H.Y."/>
            <person name="Lin C.I."/>
            <person name="Wu C.S."/>
            <person name="Ke H.M."/>
            <person name="Chang L.Y."/>
            <person name="Hsu C.Y."/>
            <person name="Yang H.T."/>
            <person name="Sudianto E."/>
            <person name="Hsu M.H."/>
            <person name="Wu K.P."/>
            <person name="Wang L.N."/>
            <person name="Leebens-Mack J.H."/>
            <person name="Tsai I.J."/>
        </authorList>
    </citation>
    <scope>NUCLEOTIDE SEQUENCE [LARGE SCALE GENOMIC DNA]</scope>
    <source>
        <strain evidence="12">cv. Chaw 1501</strain>
        <tissue evidence="11">Young leaves</tissue>
    </source>
</reference>
<dbReference type="EMBL" id="QPKB01000002">
    <property type="protein sequence ID" value="RWR77668.1"/>
    <property type="molecule type" value="Genomic_DNA"/>
</dbReference>